<dbReference type="Pfam" id="PF00512">
    <property type="entry name" value="HisKA"/>
    <property type="match status" value="1"/>
</dbReference>
<dbReference type="InterPro" id="IPR036890">
    <property type="entry name" value="HATPase_C_sf"/>
</dbReference>
<dbReference type="RefSeq" id="WP_202827094.1">
    <property type="nucleotide sequence ID" value="NZ_JAEUXJ010000008.1"/>
</dbReference>
<feature type="domain" description="Histidine kinase" evidence="6">
    <location>
        <begin position="162"/>
        <end position="376"/>
    </location>
</feature>
<evidence type="ECO:0000313" key="9">
    <source>
        <dbReference type="Proteomes" id="UP000606490"/>
    </source>
</evidence>
<dbReference type="Gene3D" id="1.10.287.130">
    <property type="match status" value="1"/>
</dbReference>
<comment type="catalytic activity">
    <reaction evidence="1">
        <text>ATP + protein L-histidine = ADP + protein N-phospho-L-histidine.</text>
        <dbReference type="EC" id="2.7.13.3"/>
    </reaction>
</comment>
<evidence type="ECO:0000259" key="6">
    <source>
        <dbReference type="PROSITE" id="PS50109"/>
    </source>
</evidence>
<dbReference type="Gene3D" id="3.30.450.20">
    <property type="entry name" value="PAS domain"/>
    <property type="match status" value="1"/>
</dbReference>
<evidence type="ECO:0000256" key="4">
    <source>
        <dbReference type="ARBA" id="ARBA00022777"/>
    </source>
</evidence>
<dbReference type="InterPro" id="IPR005467">
    <property type="entry name" value="His_kinase_dom"/>
</dbReference>
<proteinExistence type="predicted"/>
<sequence length="376" mass="39861">MAEPGAEALYEDAPCGYLSWQGTDGPILQANGAFRRWTGYDTAELVGLRRFEELLTPAARIMHATRHLQLLLTRGVAERLALELVCADGNRLPVLVSSAVRRDAGGAPVSTQMMLLDATAYQLNERRLMEARERAERSELEARRALAGVEAANRGKARFLSAMNHEFRTPIGVITGFADLLVSQAERPGAGGLRTDWLREISAASFHLLGLLEDATCFARLDEAPRQFAPRPSGLRKVADAGLHRASPVLDRAQLAGALEDGEEVPAALDEALAAEAVAGILRELGRRAPPGQVVRLRCLDTPARIELRCAAVTLSAEAVAGLQAPLDAAVVTNRGLEGAGLGIAVAERIATIHGGSLRIGGGTEGTLVTLLLGAG</sequence>
<evidence type="ECO:0000256" key="3">
    <source>
        <dbReference type="ARBA" id="ARBA00022679"/>
    </source>
</evidence>
<dbReference type="CDD" id="cd00082">
    <property type="entry name" value="HisKA"/>
    <property type="match status" value="1"/>
</dbReference>
<dbReference type="InterPro" id="IPR035965">
    <property type="entry name" value="PAS-like_dom_sf"/>
</dbReference>
<dbReference type="SUPFAM" id="SSF55874">
    <property type="entry name" value="ATPase domain of HSP90 chaperone/DNA topoisomerase II/histidine kinase"/>
    <property type="match status" value="1"/>
</dbReference>
<dbReference type="NCBIfam" id="TIGR00229">
    <property type="entry name" value="sensory_box"/>
    <property type="match status" value="1"/>
</dbReference>
<dbReference type="InterPro" id="IPR050351">
    <property type="entry name" value="BphY/WalK/GraS-like"/>
</dbReference>
<dbReference type="SMART" id="SM00388">
    <property type="entry name" value="HisKA"/>
    <property type="match status" value="1"/>
</dbReference>
<dbReference type="PROSITE" id="PS50109">
    <property type="entry name" value="HIS_KIN"/>
    <property type="match status" value="1"/>
</dbReference>
<gene>
    <name evidence="8" type="ORF">JMJ55_18605</name>
</gene>
<name>A0ABS1V6P2_9PROT</name>
<keyword evidence="9" id="KW-1185">Reference proteome</keyword>
<keyword evidence="5" id="KW-0472">Membrane</keyword>
<dbReference type="PANTHER" id="PTHR42878">
    <property type="entry name" value="TWO-COMPONENT HISTIDINE KINASE"/>
    <property type="match status" value="1"/>
</dbReference>
<reference evidence="8 9" key="1">
    <citation type="submission" date="2021-01" db="EMBL/GenBank/DDBJ databases">
        <title>Belnapia mucosa sp. nov. and Belnapia arida sp. nov., isolated from the Tabernas Desert (Almeria, Spain).</title>
        <authorList>
            <person name="Molina-Menor E."/>
            <person name="Vidal-Verdu A."/>
            <person name="Calonge A."/>
            <person name="Satari L."/>
            <person name="Pereto Magraner J."/>
            <person name="Porcar Miralles M."/>
        </authorList>
    </citation>
    <scope>NUCLEOTIDE SEQUENCE [LARGE SCALE GENOMIC DNA]</scope>
    <source>
        <strain evidence="8 9">T6</strain>
    </source>
</reference>
<dbReference type="InterPro" id="IPR000014">
    <property type="entry name" value="PAS"/>
</dbReference>
<dbReference type="PROSITE" id="PS50112">
    <property type="entry name" value="PAS"/>
    <property type="match status" value="1"/>
</dbReference>
<keyword evidence="3" id="KW-0808">Transferase</keyword>
<organism evidence="8 9">
    <name type="scientific">Belnapia mucosa</name>
    <dbReference type="NCBI Taxonomy" id="2804532"/>
    <lineage>
        <taxon>Bacteria</taxon>
        <taxon>Pseudomonadati</taxon>
        <taxon>Pseudomonadota</taxon>
        <taxon>Alphaproteobacteria</taxon>
        <taxon>Acetobacterales</taxon>
        <taxon>Roseomonadaceae</taxon>
        <taxon>Belnapia</taxon>
    </lineage>
</organism>
<evidence type="ECO:0000256" key="5">
    <source>
        <dbReference type="ARBA" id="ARBA00023136"/>
    </source>
</evidence>
<dbReference type="CDD" id="cd00130">
    <property type="entry name" value="PAS"/>
    <property type="match status" value="1"/>
</dbReference>
<keyword evidence="4" id="KW-0418">Kinase</keyword>
<protein>
    <recommendedName>
        <fullName evidence="2">histidine kinase</fullName>
        <ecNumber evidence="2">2.7.13.3</ecNumber>
    </recommendedName>
</protein>
<dbReference type="InterPro" id="IPR003661">
    <property type="entry name" value="HisK_dim/P_dom"/>
</dbReference>
<accession>A0ABS1V6P2</accession>
<dbReference type="SUPFAM" id="SSF55785">
    <property type="entry name" value="PYP-like sensor domain (PAS domain)"/>
    <property type="match status" value="1"/>
</dbReference>
<dbReference type="Proteomes" id="UP000606490">
    <property type="component" value="Unassembled WGS sequence"/>
</dbReference>
<feature type="domain" description="PAS" evidence="7">
    <location>
        <begin position="24"/>
        <end position="75"/>
    </location>
</feature>
<dbReference type="EC" id="2.7.13.3" evidence="2"/>
<evidence type="ECO:0000313" key="8">
    <source>
        <dbReference type="EMBL" id="MBL6457349.1"/>
    </source>
</evidence>
<dbReference type="InterPro" id="IPR036097">
    <property type="entry name" value="HisK_dim/P_sf"/>
</dbReference>
<dbReference type="Pfam" id="PF13426">
    <property type="entry name" value="PAS_9"/>
    <property type="match status" value="1"/>
</dbReference>
<dbReference type="PANTHER" id="PTHR42878:SF14">
    <property type="entry name" value="OSMOLARITY TWO-COMPONENT SYSTEM PROTEIN SSK1"/>
    <property type="match status" value="1"/>
</dbReference>
<dbReference type="EMBL" id="JAEUXJ010000008">
    <property type="protein sequence ID" value="MBL6457349.1"/>
    <property type="molecule type" value="Genomic_DNA"/>
</dbReference>
<comment type="caution">
    <text evidence="8">The sequence shown here is derived from an EMBL/GenBank/DDBJ whole genome shotgun (WGS) entry which is preliminary data.</text>
</comment>
<evidence type="ECO:0000259" key="7">
    <source>
        <dbReference type="PROSITE" id="PS50112"/>
    </source>
</evidence>
<evidence type="ECO:0000256" key="2">
    <source>
        <dbReference type="ARBA" id="ARBA00012438"/>
    </source>
</evidence>
<dbReference type="SUPFAM" id="SSF47384">
    <property type="entry name" value="Homodimeric domain of signal transducing histidine kinase"/>
    <property type="match status" value="1"/>
</dbReference>
<evidence type="ECO:0000256" key="1">
    <source>
        <dbReference type="ARBA" id="ARBA00000085"/>
    </source>
</evidence>